<evidence type="ECO:0000256" key="1">
    <source>
        <dbReference type="ARBA" id="ARBA00022801"/>
    </source>
</evidence>
<organism evidence="3 4">
    <name type="scientific">candidate division WWE3 bacterium CG08_land_8_20_14_0_20_41_10</name>
    <dbReference type="NCBI Taxonomy" id="1975085"/>
    <lineage>
        <taxon>Bacteria</taxon>
        <taxon>Katanobacteria</taxon>
    </lineage>
</organism>
<dbReference type="AlphaFoldDB" id="A0A2H0XAV1"/>
<reference evidence="4" key="1">
    <citation type="submission" date="2017-09" db="EMBL/GenBank/DDBJ databases">
        <title>Depth-based differentiation of microbial function through sediment-hosted aquifers and enrichment of novel symbionts in the deep terrestrial subsurface.</title>
        <authorList>
            <person name="Probst A.J."/>
            <person name="Ladd B."/>
            <person name="Jarett J.K."/>
            <person name="Geller-Mcgrath D.E."/>
            <person name="Sieber C.M.K."/>
            <person name="Emerson J.B."/>
            <person name="Anantharaman K."/>
            <person name="Thomas B.C."/>
            <person name="Malmstrom R."/>
            <person name="Stieglmeier M."/>
            <person name="Klingl A."/>
            <person name="Woyke T."/>
            <person name="Ryan C.M."/>
            <person name="Banfield J.F."/>
        </authorList>
    </citation>
    <scope>NUCLEOTIDE SEQUENCE [LARGE SCALE GENOMIC DNA]</scope>
</reference>
<gene>
    <name evidence="3" type="ORF">COT50_03935</name>
</gene>
<dbReference type="InterPro" id="IPR005754">
    <property type="entry name" value="Sortase"/>
</dbReference>
<dbReference type="CDD" id="cd05829">
    <property type="entry name" value="Sortase_F"/>
    <property type="match status" value="1"/>
</dbReference>
<keyword evidence="2" id="KW-0472">Membrane</keyword>
<feature type="transmembrane region" description="Helical" evidence="2">
    <location>
        <begin position="20"/>
        <end position="40"/>
    </location>
</feature>
<evidence type="ECO:0000313" key="4">
    <source>
        <dbReference type="Proteomes" id="UP000231252"/>
    </source>
</evidence>
<keyword evidence="2" id="KW-1133">Transmembrane helix</keyword>
<sequence>MTKLLFLLQKFKSLQVNKSVAIITIALVVVVLVIISLIILNGRAFSPIGRVNTAVEDRVKTVSAFKEVAKPVYLPPIKIQVKEKVLDVEEISVEEGGFLGVPSSWQTAGWYKEGAKPGEEGNVLVDGHYDTNTGAPGAFWGLKDLQVGDKVLLTDKLGRVFEYSVITKSSIGISDPERWQVFASGKDKVLTLITCGGVWDYASHTYNKRLVITAVFVKMEKNW</sequence>
<evidence type="ECO:0008006" key="5">
    <source>
        <dbReference type="Google" id="ProtNLM"/>
    </source>
</evidence>
<dbReference type="Proteomes" id="UP000231252">
    <property type="component" value="Unassembled WGS sequence"/>
</dbReference>
<accession>A0A2H0XAV1</accession>
<dbReference type="Pfam" id="PF04203">
    <property type="entry name" value="Sortase"/>
    <property type="match status" value="1"/>
</dbReference>
<protein>
    <recommendedName>
        <fullName evidence="5">Class F sortase</fullName>
    </recommendedName>
</protein>
<keyword evidence="1" id="KW-0378">Hydrolase</keyword>
<comment type="caution">
    <text evidence="3">The sequence shown here is derived from an EMBL/GenBank/DDBJ whole genome shotgun (WGS) entry which is preliminary data.</text>
</comment>
<dbReference type="EMBL" id="PEYU01000088">
    <property type="protein sequence ID" value="PIS22067.1"/>
    <property type="molecule type" value="Genomic_DNA"/>
</dbReference>
<dbReference type="Gene3D" id="2.40.260.10">
    <property type="entry name" value="Sortase"/>
    <property type="match status" value="1"/>
</dbReference>
<name>A0A2H0XAV1_UNCKA</name>
<evidence type="ECO:0000256" key="2">
    <source>
        <dbReference type="SAM" id="Phobius"/>
    </source>
</evidence>
<dbReference type="SUPFAM" id="SSF63817">
    <property type="entry name" value="Sortase"/>
    <property type="match status" value="1"/>
</dbReference>
<proteinExistence type="predicted"/>
<dbReference type="GO" id="GO:0016787">
    <property type="term" value="F:hydrolase activity"/>
    <property type="evidence" value="ECO:0007669"/>
    <property type="project" value="UniProtKB-KW"/>
</dbReference>
<dbReference type="InterPro" id="IPR023365">
    <property type="entry name" value="Sortase_dom-sf"/>
</dbReference>
<dbReference type="InterPro" id="IPR042001">
    <property type="entry name" value="Sortase_F"/>
</dbReference>
<keyword evidence="2" id="KW-0812">Transmembrane</keyword>
<evidence type="ECO:0000313" key="3">
    <source>
        <dbReference type="EMBL" id="PIS22067.1"/>
    </source>
</evidence>